<reference evidence="3" key="1">
    <citation type="journal article" date="2020" name="Stud. Mycol.">
        <title>101 Dothideomycetes genomes: a test case for predicting lifestyles and emergence of pathogens.</title>
        <authorList>
            <person name="Haridas S."/>
            <person name="Albert R."/>
            <person name="Binder M."/>
            <person name="Bloem J."/>
            <person name="Labutti K."/>
            <person name="Salamov A."/>
            <person name="Andreopoulos B."/>
            <person name="Baker S."/>
            <person name="Barry K."/>
            <person name="Bills G."/>
            <person name="Bluhm B."/>
            <person name="Cannon C."/>
            <person name="Castanera R."/>
            <person name="Culley D."/>
            <person name="Daum C."/>
            <person name="Ezra D."/>
            <person name="Gonzalez J."/>
            <person name="Henrissat B."/>
            <person name="Kuo A."/>
            <person name="Liang C."/>
            <person name="Lipzen A."/>
            <person name="Lutzoni F."/>
            <person name="Magnuson J."/>
            <person name="Mondo S."/>
            <person name="Nolan M."/>
            <person name="Ohm R."/>
            <person name="Pangilinan J."/>
            <person name="Park H.-J."/>
            <person name="Ramirez L."/>
            <person name="Alfaro M."/>
            <person name="Sun H."/>
            <person name="Tritt A."/>
            <person name="Yoshinaga Y."/>
            <person name="Zwiers L.-H."/>
            <person name="Turgeon B."/>
            <person name="Goodwin S."/>
            <person name="Spatafora J."/>
            <person name="Crous P."/>
            <person name="Grigoriev I."/>
        </authorList>
    </citation>
    <scope>NUCLEOTIDE SEQUENCE</scope>
    <source>
        <strain evidence="3">CBS 183.55</strain>
    </source>
</reference>
<feature type="region of interest" description="Disordered" evidence="1">
    <location>
        <begin position="750"/>
        <end position="791"/>
    </location>
</feature>
<feature type="transmembrane region" description="Helical" evidence="2">
    <location>
        <begin position="1298"/>
        <end position="1324"/>
    </location>
</feature>
<dbReference type="OrthoDB" id="5353066at2759"/>
<feature type="transmembrane region" description="Helical" evidence="2">
    <location>
        <begin position="1254"/>
        <end position="1272"/>
    </location>
</feature>
<feature type="region of interest" description="Disordered" evidence="1">
    <location>
        <begin position="1008"/>
        <end position="1028"/>
    </location>
</feature>
<feature type="region of interest" description="Disordered" evidence="1">
    <location>
        <begin position="1"/>
        <end position="42"/>
    </location>
</feature>
<evidence type="ECO:0000313" key="3">
    <source>
        <dbReference type="EMBL" id="KAF1922884.1"/>
    </source>
</evidence>
<feature type="compositionally biased region" description="Polar residues" evidence="1">
    <location>
        <begin position="885"/>
        <end position="903"/>
    </location>
</feature>
<sequence length="1327" mass="144503">MAAYDVYSHSPQVSDLASPQHRGSGPITPIHSPHHSVHSSASLRTPLQTLSIHEYRKQQSTPHPRIATPSGKTLRRKASAFALNEIERVPSTKPTLQYGPHSFARPLQPSHSAHQLAPQDQIFGVQPVSDHVFRSQSAEPRTQGGSISSVATVDSQGKVRNFGNRKRLPRPPAPTGSALFFPSHAPVRPTRQIRATLPAPLSFLAEETNLSDAQTTPPTPSLSRFPQPPRFVTLRETEREKAISFASTAPVTPPATPATIHYRGASFNLVNPHDSLQFHDIVTPSRDLESSEVFPLRSAQSSHVLTNAQMAPKRPLYGDLNAAHAGIMRRAEDSFDSSMLELPLPPTPAAISPGSSTYTSPIYSPESHFAPSPLAVKKAPNESRFSLRQLTRTLTKRLTRPQETGEEEEELQQFKAQNTCGLSTSVDETPLRPLEQTYMPADRMPYFPISPVSPTSPASPASLHDLGSVSGDDEDEIEFARRDPVRGYDSQGLTSMLPDEHSTQTGRAGNSRTSVFATESAGRPYYDDRASTYASSSIYTGDDHRKSACQQSLAGNRQSNVFLRYSGMDAAGMANEYSYSNLGGGSRPVSRPLTKQSFRRSVAQGDGNSDTISKFIDQYEPGNTATNSFATQPRDSGNTISLLVHYTSDVDEAPLNDRQFEFGLKPTNQAHDIETASSIVQKSLPQDYIRNRRPGLPPSGPAPLAPAFQYDQQPCPLARPEASDMFSNASYTSYGDTRNLLQLPQPEAGGRSMLMHSLEPSSSYSEPENKGLEPSSSYSQPEGCASPQTPQEALDQAEHIFDKAAAERDPSQEDIPAMWGRWSSVNLLRNKRLTDGSLRTIDAAKADWETVAGDSEPGRMSLDSIAGYSSSEGGRNSYDRPANASIPTWTPQNHTRGQSNYSHPSPLPIHMHPFSSSPPHITTCPGSQTAPDMSASGPASSSPASSTEPVFLLSTEPRYAVLEPYAFAPWADPYALSDKETQELLASGPNDDILVDSDVDQRSEHLSYRFKSHERTPQTSSPRSNNFPCLERENTFDKFTVVGPKGNLTGTPQGTGMHDAGSSVADTSSPGAKLSSSPRAEYDGFYASPFPATGSVTRIRQTRPASEDQHERTPSQVTLFPSAYSMEPVQGSSPLAGPDRRRSLRYSTQFKPARRASRTAVPGQTKLRQMVLAPDARSTVSSKDTYFSRFVNAGGSGRPSTCDMATPLHPTHPSLDTFPTIRSGKTTVAHQHSPHLLCPEREVKEEDEIRRRKLSWLIFACFCILPPCMFLHRMWGDSIMASVTNGDLGHCTAKSKRAALIAGIVVNIGLISAILVPILVAQALKAI</sequence>
<dbReference type="GeneID" id="54354920"/>
<feature type="region of interest" description="Disordered" evidence="1">
    <location>
        <begin position="1041"/>
        <end position="1078"/>
    </location>
</feature>
<feature type="compositionally biased region" description="Polar residues" evidence="1">
    <location>
        <begin position="774"/>
        <end position="791"/>
    </location>
</feature>
<evidence type="ECO:0000256" key="2">
    <source>
        <dbReference type="SAM" id="Phobius"/>
    </source>
</evidence>
<gene>
    <name evidence="3" type="ORF">M421DRAFT_76745</name>
</gene>
<feature type="region of interest" description="Disordered" evidence="1">
    <location>
        <begin position="689"/>
        <end position="709"/>
    </location>
</feature>
<organism evidence="3 4">
    <name type="scientific">Didymella exigua CBS 183.55</name>
    <dbReference type="NCBI Taxonomy" id="1150837"/>
    <lineage>
        <taxon>Eukaryota</taxon>
        <taxon>Fungi</taxon>
        <taxon>Dikarya</taxon>
        <taxon>Ascomycota</taxon>
        <taxon>Pezizomycotina</taxon>
        <taxon>Dothideomycetes</taxon>
        <taxon>Pleosporomycetidae</taxon>
        <taxon>Pleosporales</taxon>
        <taxon>Pleosporineae</taxon>
        <taxon>Didymellaceae</taxon>
        <taxon>Didymella</taxon>
    </lineage>
</organism>
<feature type="compositionally biased region" description="Polar residues" evidence="1">
    <location>
        <begin position="1017"/>
        <end position="1027"/>
    </location>
</feature>
<keyword evidence="2" id="KW-0472">Membrane</keyword>
<feature type="compositionally biased region" description="Polar residues" evidence="1">
    <location>
        <begin position="1064"/>
        <end position="1078"/>
    </location>
</feature>
<evidence type="ECO:0000256" key="1">
    <source>
        <dbReference type="SAM" id="MobiDB-lite"/>
    </source>
</evidence>
<protein>
    <submittedName>
        <fullName evidence="3">Uncharacterized protein</fullName>
    </submittedName>
</protein>
<feature type="region of interest" description="Disordered" evidence="1">
    <location>
        <begin position="852"/>
        <end position="949"/>
    </location>
</feature>
<evidence type="ECO:0000313" key="4">
    <source>
        <dbReference type="Proteomes" id="UP000800082"/>
    </source>
</evidence>
<feature type="region of interest" description="Disordered" evidence="1">
    <location>
        <begin position="486"/>
        <end position="511"/>
    </location>
</feature>
<feature type="compositionally biased region" description="Low complexity" evidence="1">
    <location>
        <begin position="934"/>
        <end position="946"/>
    </location>
</feature>
<feature type="compositionally biased region" description="Low complexity" evidence="1">
    <location>
        <begin position="757"/>
        <end position="766"/>
    </location>
</feature>
<dbReference type="RefSeq" id="XP_033443137.1">
    <property type="nucleotide sequence ID" value="XM_033597253.1"/>
</dbReference>
<keyword evidence="2" id="KW-0812">Transmembrane</keyword>
<accession>A0A6A5R7E1</accession>
<feature type="compositionally biased region" description="Polar residues" evidence="1">
    <location>
        <begin position="134"/>
        <end position="155"/>
    </location>
</feature>
<feature type="compositionally biased region" description="Polar residues" evidence="1">
    <location>
        <begin position="914"/>
        <end position="931"/>
    </location>
</feature>
<name>A0A6A5R7E1_9PLEO</name>
<dbReference type="EMBL" id="ML979013">
    <property type="protein sequence ID" value="KAF1922884.1"/>
    <property type="molecule type" value="Genomic_DNA"/>
</dbReference>
<keyword evidence="4" id="KW-1185">Reference proteome</keyword>
<feature type="region of interest" description="Disordered" evidence="1">
    <location>
        <begin position="133"/>
        <end position="185"/>
    </location>
</feature>
<feature type="compositionally biased region" description="Pro residues" evidence="1">
    <location>
        <begin position="695"/>
        <end position="704"/>
    </location>
</feature>
<dbReference type="Proteomes" id="UP000800082">
    <property type="component" value="Unassembled WGS sequence"/>
</dbReference>
<proteinExistence type="predicted"/>
<keyword evidence="2" id="KW-1133">Transmembrane helix</keyword>